<feature type="transmembrane region" description="Helical" evidence="1">
    <location>
        <begin position="140"/>
        <end position="156"/>
    </location>
</feature>
<keyword evidence="3" id="KW-1185">Reference proteome</keyword>
<accession>A0A1I3LAA4</accession>
<evidence type="ECO:0000313" key="3">
    <source>
        <dbReference type="Proteomes" id="UP000199518"/>
    </source>
</evidence>
<sequence length="169" mass="19496">MPEDIDIPASGSTNAIVLFPWQVWLFFAFSSVESIAKCILTWNPGFKQINELVLPYTGWSDAWYLFAAVMFPFVLVFSFLSGRVLKLPRQEVLKMHAGYLSFCRWLLMLAITSGIIGFAWHYGREDFGNPYLMVSPWKPVWTVVVPAFWLWMLSIARRRMNAEIDACSQ</sequence>
<name>A0A1I3LAA4_9PLAN</name>
<dbReference type="AlphaFoldDB" id="A0A1I3LAA4"/>
<organism evidence="2 3">
    <name type="scientific">Planctomicrobium piriforme</name>
    <dbReference type="NCBI Taxonomy" id="1576369"/>
    <lineage>
        <taxon>Bacteria</taxon>
        <taxon>Pseudomonadati</taxon>
        <taxon>Planctomycetota</taxon>
        <taxon>Planctomycetia</taxon>
        <taxon>Planctomycetales</taxon>
        <taxon>Planctomycetaceae</taxon>
        <taxon>Planctomicrobium</taxon>
    </lineage>
</organism>
<evidence type="ECO:0000313" key="2">
    <source>
        <dbReference type="EMBL" id="SFI81678.1"/>
    </source>
</evidence>
<keyword evidence="1" id="KW-1133">Transmembrane helix</keyword>
<evidence type="ECO:0000256" key="1">
    <source>
        <dbReference type="SAM" id="Phobius"/>
    </source>
</evidence>
<dbReference type="Proteomes" id="UP000199518">
    <property type="component" value="Unassembled WGS sequence"/>
</dbReference>
<feature type="transmembrane region" description="Helical" evidence="1">
    <location>
        <begin position="62"/>
        <end position="85"/>
    </location>
</feature>
<keyword evidence="1" id="KW-0472">Membrane</keyword>
<protein>
    <submittedName>
        <fullName evidence="2">Uncharacterized protein</fullName>
    </submittedName>
</protein>
<keyword evidence="1" id="KW-0812">Transmembrane</keyword>
<dbReference type="RefSeq" id="WP_092051997.1">
    <property type="nucleotide sequence ID" value="NZ_FOQD01000012.1"/>
</dbReference>
<dbReference type="EMBL" id="FOQD01000012">
    <property type="protein sequence ID" value="SFI81678.1"/>
    <property type="molecule type" value="Genomic_DNA"/>
</dbReference>
<proteinExistence type="predicted"/>
<reference evidence="3" key="1">
    <citation type="submission" date="2016-10" db="EMBL/GenBank/DDBJ databases">
        <authorList>
            <person name="Varghese N."/>
            <person name="Submissions S."/>
        </authorList>
    </citation>
    <scope>NUCLEOTIDE SEQUENCE [LARGE SCALE GENOMIC DNA]</scope>
    <source>
        <strain evidence="3">DSM 26348</strain>
    </source>
</reference>
<gene>
    <name evidence="2" type="ORF">SAMN05421753_112194</name>
</gene>
<feature type="transmembrane region" description="Helical" evidence="1">
    <location>
        <begin position="97"/>
        <end position="120"/>
    </location>
</feature>